<protein>
    <submittedName>
        <fullName evidence="1">Uncharacterized protein</fullName>
    </submittedName>
</protein>
<dbReference type="EMBL" id="CATQJL010000305">
    <property type="protein sequence ID" value="CAJ0603756.1"/>
    <property type="molecule type" value="Genomic_DNA"/>
</dbReference>
<proteinExistence type="predicted"/>
<gene>
    <name evidence="1" type="ORF">CYNAS_LOCUS15739</name>
</gene>
<accession>A0AA36M9N2</accession>
<sequence length="103" mass="11469">MMLSIFCDPRVTSDNVRDSLVHPGHFLSASCCLIRPRLYGSILDQRAAYHPDLGPRGYTRLLGTFVPARRAQVSPVSARHHVDLLTYCVDPSAAYSKSKNQIL</sequence>
<evidence type="ECO:0000313" key="2">
    <source>
        <dbReference type="Proteomes" id="UP001176961"/>
    </source>
</evidence>
<dbReference type="AlphaFoldDB" id="A0AA36M9N2"/>
<name>A0AA36M9N2_CYLNA</name>
<organism evidence="1 2">
    <name type="scientific">Cylicocyclus nassatus</name>
    <name type="common">Nematode worm</name>
    <dbReference type="NCBI Taxonomy" id="53992"/>
    <lineage>
        <taxon>Eukaryota</taxon>
        <taxon>Metazoa</taxon>
        <taxon>Ecdysozoa</taxon>
        <taxon>Nematoda</taxon>
        <taxon>Chromadorea</taxon>
        <taxon>Rhabditida</taxon>
        <taxon>Rhabditina</taxon>
        <taxon>Rhabditomorpha</taxon>
        <taxon>Strongyloidea</taxon>
        <taxon>Strongylidae</taxon>
        <taxon>Cylicocyclus</taxon>
    </lineage>
</organism>
<dbReference type="Proteomes" id="UP001176961">
    <property type="component" value="Unassembled WGS sequence"/>
</dbReference>
<reference evidence="1" key="1">
    <citation type="submission" date="2023-07" db="EMBL/GenBank/DDBJ databases">
        <authorList>
            <consortium name="CYATHOMIX"/>
        </authorList>
    </citation>
    <scope>NUCLEOTIDE SEQUENCE</scope>
    <source>
        <strain evidence="1">N/A</strain>
    </source>
</reference>
<evidence type="ECO:0000313" key="1">
    <source>
        <dbReference type="EMBL" id="CAJ0603756.1"/>
    </source>
</evidence>
<comment type="caution">
    <text evidence="1">The sequence shown here is derived from an EMBL/GenBank/DDBJ whole genome shotgun (WGS) entry which is preliminary data.</text>
</comment>
<keyword evidence="2" id="KW-1185">Reference proteome</keyword>